<sequence>MRSQRLFSPKVNAGSMADIAFLLLIFFLVTTTISVDAGINRKLPSPCPPSMDCTDTSNDRNIFRVILGRNDQIFVGDQLIELEELKALTKSFLDNNGDGSCNYCNGKQLTSLSDHPTMAVVSLQTDKLTTYDFYIKVQDELTKAYFELREEYALKVYGKKPEALTRQELENVRAAYPFLLSEAETK</sequence>
<comment type="caution">
    <text evidence="8">The sequence shown here is derived from an EMBL/GenBank/DDBJ whole genome shotgun (WGS) entry which is preliminary data.</text>
</comment>
<dbReference type="Pfam" id="PF02472">
    <property type="entry name" value="ExbD"/>
    <property type="match status" value="1"/>
</dbReference>
<keyword evidence="7" id="KW-0653">Protein transport</keyword>
<dbReference type="EMBL" id="JBHSGP010000013">
    <property type="protein sequence ID" value="MFC4722201.1"/>
    <property type="molecule type" value="Genomic_DNA"/>
</dbReference>
<protein>
    <submittedName>
        <fullName evidence="8">ExbD/TolR family protein</fullName>
    </submittedName>
</protein>
<evidence type="ECO:0000256" key="6">
    <source>
        <dbReference type="ARBA" id="ARBA00023136"/>
    </source>
</evidence>
<name>A0ABV9N409_9FLAO</name>
<keyword evidence="4 7" id="KW-0812">Transmembrane</keyword>
<evidence type="ECO:0000256" key="7">
    <source>
        <dbReference type="RuleBase" id="RU003879"/>
    </source>
</evidence>
<proteinExistence type="inferred from homology"/>
<evidence type="ECO:0000256" key="3">
    <source>
        <dbReference type="ARBA" id="ARBA00022475"/>
    </source>
</evidence>
<dbReference type="Proteomes" id="UP001595953">
    <property type="component" value="Unassembled WGS sequence"/>
</dbReference>
<evidence type="ECO:0000256" key="1">
    <source>
        <dbReference type="ARBA" id="ARBA00004162"/>
    </source>
</evidence>
<organism evidence="8 9">
    <name type="scientific">Geojedonia litorea</name>
    <dbReference type="NCBI Taxonomy" id="1268269"/>
    <lineage>
        <taxon>Bacteria</taxon>
        <taxon>Pseudomonadati</taxon>
        <taxon>Bacteroidota</taxon>
        <taxon>Flavobacteriia</taxon>
        <taxon>Flavobacteriales</taxon>
        <taxon>Flavobacteriaceae</taxon>
        <taxon>Geojedonia</taxon>
    </lineage>
</organism>
<dbReference type="RefSeq" id="WP_387962519.1">
    <property type="nucleotide sequence ID" value="NZ_JBHSGP010000013.1"/>
</dbReference>
<evidence type="ECO:0000313" key="9">
    <source>
        <dbReference type="Proteomes" id="UP001595953"/>
    </source>
</evidence>
<dbReference type="PANTHER" id="PTHR30558">
    <property type="entry name" value="EXBD MEMBRANE COMPONENT OF PMF-DRIVEN MACROMOLECULE IMPORT SYSTEM"/>
    <property type="match status" value="1"/>
</dbReference>
<comment type="similarity">
    <text evidence="2 7">Belongs to the ExbD/TolR family.</text>
</comment>
<keyword evidence="7" id="KW-0813">Transport</keyword>
<evidence type="ECO:0000256" key="4">
    <source>
        <dbReference type="ARBA" id="ARBA00022692"/>
    </source>
</evidence>
<keyword evidence="6" id="KW-0472">Membrane</keyword>
<comment type="subcellular location">
    <subcellularLocation>
        <location evidence="1">Cell membrane</location>
        <topology evidence="1">Single-pass membrane protein</topology>
    </subcellularLocation>
    <subcellularLocation>
        <location evidence="7">Cell membrane</location>
        <topology evidence="7">Single-pass type II membrane protein</topology>
    </subcellularLocation>
</comment>
<reference evidence="9" key="1">
    <citation type="journal article" date="2019" name="Int. J. Syst. Evol. Microbiol.">
        <title>The Global Catalogue of Microorganisms (GCM) 10K type strain sequencing project: providing services to taxonomists for standard genome sequencing and annotation.</title>
        <authorList>
            <consortium name="The Broad Institute Genomics Platform"/>
            <consortium name="The Broad Institute Genome Sequencing Center for Infectious Disease"/>
            <person name="Wu L."/>
            <person name="Ma J."/>
        </authorList>
    </citation>
    <scope>NUCLEOTIDE SEQUENCE [LARGE SCALE GENOMIC DNA]</scope>
    <source>
        <strain evidence="9">CCUG 63682</strain>
    </source>
</reference>
<evidence type="ECO:0000256" key="2">
    <source>
        <dbReference type="ARBA" id="ARBA00005811"/>
    </source>
</evidence>
<keyword evidence="3" id="KW-1003">Cell membrane</keyword>
<keyword evidence="5" id="KW-1133">Transmembrane helix</keyword>
<evidence type="ECO:0000256" key="5">
    <source>
        <dbReference type="ARBA" id="ARBA00022989"/>
    </source>
</evidence>
<evidence type="ECO:0000313" key="8">
    <source>
        <dbReference type="EMBL" id="MFC4722201.1"/>
    </source>
</evidence>
<keyword evidence="9" id="KW-1185">Reference proteome</keyword>
<accession>A0ABV9N409</accession>
<dbReference type="InterPro" id="IPR003400">
    <property type="entry name" value="ExbD"/>
</dbReference>
<dbReference type="PANTHER" id="PTHR30558:SF3">
    <property type="entry name" value="BIOPOLYMER TRANSPORT PROTEIN EXBD-RELATED"/>
    <property type="match status" value="1"/>
</dbReference>
<gene>
    <name evidence="8" type="ORF">ACFO5O_07705</name>
</gene>